<organism evidence="2 3">
    <name type="scientific">Flavobacterium crassostreae</name>
    <dbReference type="NCBI Taxonomy" id="1763534"/>
    <lineage>
        <taxon>Bacteria</taxon>
        <taxon>Pseudomonadati</taxon>
        <taxon>Bacteroidota</taxon>
        <taxon>Flavobacteriia</taxon>
        <taxon>Flavobacteriales</taxon>
        <taxon>Flavobacteriaceae</taxon>
        <taxon>Flavobacterium</taxon>
    </lineage>
</organism>
<dbReference type="Proteomes" id="UP000093510">
    <property type="component" value="Unassembled WGS sequence"/>
</dbReference>
<dbReference type="AlphaFoldDB" id="A0A1B9DXK3"/>
<dbReference type="SUPFAM" id="SSF49265">
    <property type="entry name" value="Fibronectin type III"/>
    <property type="match status" value="2"/>
</dbReference>
<dbReference type="EMBL" id="LVEP01000038">
    <property type="protein sequence ID" value="OCB74416.1"/>
    <property type="molecule type" value="Genomic_DNA"/>
</dbReference>
<comment type="caution">
    <text evidence="2">The sequence shown here is derived from an EMBL/GenBank/DDBJ whole genome shotgun (WGS) entry which is preliminary data.</text>
</comment>
<feature type="chain" id="PRO_5008624889" description="Fibronectin type-III domain-containing protein" evidence="1">
    <location>
        <begin position="24"/>
        <end position="709"/>
    </location>
</feature>
<evidence type="ECO:0008006" key="4">
    <source>
        <dbReference type="Google" id="ProtNLM"/>
    </source>
</evidence>
<name>A0A1B9DXK3_9FLAO</name>
<evidence type="ECO:0000313" key="2">
    <source>
        <dbReference type="EMBL" id="OCB74416.1"/>
    </source>
</evidence>
<keyword evidence="1" id="KW-0732">Signal</keyword>
<evidence type="ECO:0000256" key="1">
    <source>
        <dbReference type="SAM" id="SignalP"/>
    </source>
</evidence>
<dbReference type="CDD" id="cd00063">
    <property type="entry name" value="FN3"/>
    <property type="match status" value="1"/>
</dbReference>
<accession>A0A1B9DXK3</accession>
<dbReference type="RefSeq" id="WP_066336104.1">
    <property type="nucleotide sequence ID" value="NZ_CP017688.1"/>
</dbReference>
<protein>
    <recommendedName>
        <fullName evidence="4">Fibronectin type-III domain-containing protein</fullName>
    </recommendedName>
</protein>
<feature type="signal peptide" evidence="1">
    <location>
        <begin position="1"/>
        <end position="23"/>
    </location>
</feature>
<dbReference type="OrthoDB" id="923194at2"/>
<dbReference type="InterPro" id="IPR013783">
    <property type="entry name" value="Ig-like_fold"/>
</dbReference>
<proteinExistence type="predicted"/>
<dbReference type="Gene3D" id="2.60.40.10">
    <property type="entry name" value="Immunoglobulins"/>
    <property type="match status" value="3"/>
</dbReference>
<dbReference type="InterPro" id="IPR003961">
    <property type="entry name" value="FN3_dom"/>
</dbReference>
<dbReference type="InterPro" id="IPR036116">
    <property type="entry name" value="FN3_sf"/>
</dbReference>
<evidence type="ECO:0000313" key="3">
    <source>
        <dbReference type="Proteomes" id="UP000093510"/>
    </source>
</evidence>
<reference evidence="2 3" key="1">
    <citation type="submission" date="2016-03" db="EMBL/GenBank/DDBJ databases">
        <authorList>
            <person name="Ploux O."/>
        </authorList>
    </citation>
    <scope>NUCLEOTIDE SEQUENCE [LARGE SCALE GENOMIC DNA]</scope>
    <source>
        <strain evidence="2 3">LPB0076</strain>
    </source>
</reference>
<dbReference type="STRING" id="1763534.GCA_001831475_00200"/>
<gene>
    <name evidence="2" type="ORF">LPBF_10495</name>
</gene>
<sequence length="709" mass="81201">MYLNRNLLVLLIIVFCFTTGVDAQQKDSLTTQEPQIMVTARPNQDGKIMVRWAVTTAKAWRKLNVYGYELKRYTIIRNKITLQQPIEKKLGVFKPKPLEQWEKIIQNNDNAAVMGQSLYGEKFELGGIKDLQSIINLSEEQEQRFTWGLYATDQDFETALMAGLGYIDTEINPNEKYVYKLTSLVPESEMLIKEGGVFIGMQDYEALPKPLDLSGTFLEGKTMLSWNYAIHKQLYNSYFIERSDDGITFKRLNDLPITTLNNSDKSDAKRMFYIDSISNGKTYHYRILGKTIFGEISPASAIVFGKSEKLLAFVPHITTKNYLDDKRIILEWEFLEEGNKEIKGFELNRSDKANGDYEVIIKNIPPNARKILYDNLQPTNYLTITAIGLIGSNRTSFPALVQPVDSIPPAKPVGFTGSIDSLGVVTLKWEANKDKDILGYRIFRGNNRNEEYSQITISPHLSTVYLDSVGVKNLNSKVYYTLIAIDQRFNMSESSDILEIKKPDFIKPTQPIFKSYQIKDRKVIMNWTSSSSEDVITHEIYRKEKKSPDWVLQYTDGRYKGVSTQGGIRTENLPIETWTDDQIVEGNQYSYTIVAIDNSGLKSDQAPALTVIIPKTTLPPAVKGMQSFVDKTNHYIELYWSMYKEINVAEIAIYKGQKDKPITLFRNVLPSVNRIVDEHIQPNNEYTYLLRVVFKDGRMSEITELNVKY</sequence>
<keyword evidence="3" id="KW-1185">Reference proteome</keyword>